<dbReference type="Gene3D" id="3.40.50.150">
    <property type="entry name" value="Vaccinia Virus protein VP39"/>
    <property type="match status" value="1"/>
</dbReference>
<proteinExistence type="predicted"/>
<dbReference type="InterPro" id="IPR036804">
    <property type="entry name" value="CheR_N_sf"/>
</dbReference>
<evidence type="ECO:0000256" key="4">
    <source>
        <dbReference type="ARBA" id="ARBA00022679"/>
    </source>
</evidence>
<dbReference type="KEGG" id="dpi:BN4_12574"/>
<dbReference type="Pfam" id="PF03705">
    <property type="entry name" value="CheR_N"/>
    <property type="match status" value="1"/>
</dbReference>
<dbReference type="Pfam" id="PF01739">
    <property type="entry name" value="CheR"/>
    <property type="match status" value="1"/>
</dbReference>
<dbReference type="PATRIC" id="fig|879567.3.peg.2760"/>
<reference evidence="7 8" key="1">
    <citation type="journal article" date="2013" name="PLoS ONE">
        <title>The first genomic and proteomic characterization of a deep-sea sulfate reducer: insights into the piezophilic lifestyle of Desulfovibrio piezophilus.</title>
        <authorList>
            <person name="Pradel N."/>
            <person name="Ji B."/>
            <person name="Gimenez G."/>
            <person name="Talla E."/>
            <person name="Lenoble P."/>
            <person name="Garel M."/>
            <person name="Tamburini C."/>
            <person name="Fourquet P."/>
            <person name="Lebrun R."/>
            <person name="Bertin P."/>
            <person name="Denis Y."/>
            <person name="Pophillat M."/>
            <person name="Barbe V."/>
            <person name="Ollivier B."/>
            <person name="Dolla A."/>
        </authorList>
    </citation>
    <scope>NUCLEOTIDE SEQUENCE [LARGE SCALE GENOMIC DNA]</scope>
    <source>
        <strain evidence="8">DSM 10523 / SB164P1</strain>
    </source>
</reference>
<evidence type="ECO:0000256" key="2">
    <source>
        <dbReference type="ARBA" id="ARBA00012534"/>
    </source>
</evidence>
<dbReference type="Gene3D" id="1.10.155.10">
    <property type="entry name" value="Chemotaxis receptor methyltransferase CheR, N-terminal domain"/>
    <property type="match status" value="1"/>
</dbReference>
<dbReference type="InterPro" id="IPR022641">
    <property type="entry name" value="CheR_N"/>
</dbReference>
<dbReference type="PANTHER" id="PTHR24422">
    <property type="entry name" value="CHEMOTAXIS PROTEIN METHYLTRANSFERASE"/>
    <property type="match status" value="1"/>
</dbReference>
<dbReference type="InterPro" id="IPR026024">
    <property type="entry name" value="Chemotaxis_MeTrfase_CheR"/>
</dbReference>
<dbReference type="SUPFAM" id="SSF53335">
    <property type="entry name" value="S-adenosyl-L-methionine-dependent methyltransferases"/>
    <property type="match status" value="1"/>
</dbReference>
<dbReference type="InterPro" id="IPR050903">
    <property type="entry name" value="Bact_Chemotaxis_MeTrfase"/>
</dbReference>
<reference evidence="8" key="2">
    <citation type="journal article" date="2013" name="Stand. Genomic Sci.">
        <title>Complete genome sequence of Desulfocapsa sulfexigens, a marine deltaproteobacterium specialized in disproportionating inorganic sulfur compounds.</title>
        <authorList>
            <person name="Finster K.W."/>
            <person name="Kjeldsen K.U."/>
            <person name="Kube M."/>
            <person name="Reinhardt R."/>
            <person name="Mussmann M."/>
            <person name="Amann R."/>
            <person name="Schreiber L."/>
        </authorList>
    </citation>
    <scope>NUCLEOTIDE SEQUENCE [LARGE SCALE GENOMIC DNA]</scope>
    <source>
        <strain evidence="8">DSM 10523 / SB164P1</strain>
    </source>
</reference>
<dbReference type="SUPFAM" id="SSF47757">
    <property type="entry name" value="Chemotaxis receptor methyltransferase CheR, N-terminal domain"/>
    <property type="match status" value="1"/>
</dbReference>
<dbReference type="OrthoDB" id="9786165at2"/>
<name>M1WRW6_PSEP2</name>
<evidence type="ECO:0000256" key="1">
    <source>
        <dbReference type="ARBA" id="ARBA00001541"/>
    </source>
</evidence>
<dbReference type="InterPro" id="IPR022642">
    <property type="entry name" value="CheR_C"/>
</dbReference>
<keyword evidence="5" id="KW-0949">S-adenosyl-L-methionine</keyword>
<dbReference type="PROSITE" id="PS50123">
    <property type="entry name" value="CHER"/>
    <property type="match status" value="1"/>
</dbReference>
<dbReference type="GO" id="GO:0008983">
    <property type="term" value="F:protein-glutamate O-methyltransferase activity"/>
    <property type="evidence" value="ECO:0007669"/>
    <property type="project" value="UniProtKB-EC"/>
</dbReference>
<dbReference type="PRINTS" id="PR00996">
    <property type="entry name" value="CHERMTFRASE"/>
</dbReference>
<dbReference type="PANTHER" id="PTHR24422:SF26">
    <property type="entry name" value="CHEMOTAXIS PROTEIN METHYLTRANSFERASE"/>
    <property type="match status" value="1"/>
</dbReference>
<dbReference type="STRING" id="1322246.BN4_12574"/>
<dbReference type="GO" id="GO:0032259">
    <property type="term" value="P:methylation"/>
    <property type="evidence" value="ECO:0007669"/>
    <property type="project" value="UniProtKB-KW"/>
</dbReference>
<keyword evidence="4 7" id="KW-0808">Transferase</keyword>
<organism evidence="7 8">
    <name type="scientific">Pseudodesulfovibrio piezophilus (strain DSM 21447 / JCM 15486 / C1TLV30)</name>
    <name type="common">Desulfovibrio piezophilus</name>
    <dbReference type="NCBI Taxonomy" id="1322246"/>
    <lineage>
        <taxon>Bacteria</taxon>
        <taxon>Pseudomonadati</taxon>
        <taxon>Thermodesulfobacteriota</taxon>
        <taxon>Desulfovibrionia</taxon>
        <taxon>Desulfovibrionales</taxon>
        <taxon>Desulfovibrionaceae</taxon>
    </lineage>
</organism>
<dbReference type="AlphaFoldDB" id="M1WRW6"/>
<accession>M1WRW6</accession>
<dbReference type="SMART" id="SM00138">
    <property type="entry name" value="MeTrc"/>
    <property type="match status" value="1"/>
</dbReference>
<dbReference type="Proteomes" id="UP000011724">
    <property type="component" value="Chromosome"/>
</dbReference>
<evidence type="ECO:0000313" key="7">
    <source>
        <dbReference type="EMBL" id="CCH49809.1"/>
    </source>
</evidence>
<evidence type="ECO:0000313" key="8">
    <source>
        <dbReference type="Proteomes" id="UP000011724"/>
    </source>
</evidence>
<dbReference type="RefSeq" id="WP_015415852.1">
    <property type="nucleotide sequence ID" value="NC_020409.1"/>
</dbReference>
<dbReference type="EMBL" id="FO203427">
    <property type="protein sequence ID" value="CCH49809.1"/>
    <property type="molecule type" value="Genomic_DNA"/>
</dbReference>
<dbReference type="InterPro" id="IPR000780">
    <property type="entry name" value="CheR_MeTrfase"/>
</dbReference>
<dbReference type="EC" id="2.1.1.80" evidence="2"/>
<gene>
    <name evidence="7" type="ordered locus">BN4_12574</name>
</gene>
<evidence type="ECO:0000259" key="6">
    <source>
        <dbReference type="PROSITE" id="PS50123"/>
    </source>
</evidence>
<feature type="domain" description="CheR-type methyltransferase" evidence="6">
    <location>
        <begin position="29"/>
        <end position="306"/>
    </location>
</feature>
<dbReference type="InterPro" id="IPR029063">
    <property type="entry name" value="SAM-dependent_MTases_sf"/>
</dbReference>
<keyword evidence="3 7" id="KW-0489">Methyltransferase</keyword>
<evidence type="ECO:0000256" key="3">
    <source>
        <dbReference type="ARBA" id="ARBA00022603"/>
    </source>
</evidence>
<comment type="catalytic activity">
    <reaction evidence="1">
        <text>L-glutamyl-[protein] + S-adenosyl-L-methionine = [protein]-L-glutamate 5-O-methyl ester + S-adenosyl-L-homocysteine</text>
        <dbReference type="Rhea" id="RHEA:24452"/>
        <dbReference type="Rhea" id="RHEA-COMP:10208"/>
        <dbReference type="Rhea" id="RHEA-COMP:10311"/>
        <dbReference type="ChEBI" id="CHEBI:29973"/>
        <dbReference type="ChEBI" id="CHEBI:57856"/>
        <dbReference type="ChEBI" id="CHEBI:59789"/>
        <dbReference type="ChEBI" id="CHEBI:82795"/>
        <dbReference type="EC" id="2.1.1.80"/>
    </reaction>
</comment>
<dbReference type="PIRSF" id="PIRSF000410">
    <property type="entry name" value="CheR"/>
    <property type="match status" value="1"/>
</dbReference>
<dbReference type="eggNOG" id="COG1352">
    <property type="taxonomic scope" value="Bacteria"/>
</dbReference>
<dbReference type="BioCyc" id="DPIE1322246:BN4_RS12915-MONOMER"/>
<keyword evidence="8" id="KW-1185">Reference proteome</keyword>
<evidence type="ECO:0000256" key="5">
    <source>
        <dbReference type="ARBA" id="ARBA00022691"/>
    </source>
</evidence>
<dbReference type="HOGENOM" id="CLU_025854_0_0_7"/>
<protein>
    <recommendedName>
        <fullName evidence="2">protein-glutamate O-methyltransferase</fullName>
        <ecNumber evidence="2">2.1.1.80</ecNumber>
    </recommendedName>
</protein>
<sequence length="306" mass="35427">MNPNKPTATSNAFGTIDDAKLKESVDKSMTVFREELGENEFRRFSELIQSEFGIKMPPTKRVLLQSRFQKRLRALGMHSYKEYCDYVFSEHGHEQERKHLIDVVTTNTTHFFREPKHWDIINQIVLPDLWQRGIGRGTPLKLWSAGCSSGEEPYTLSMILSEFQSHHSGFDFSILATDISTEILQKAKRAVYALEKADEIPMEMKKKYLLKSKKKPLIKIDSALQQKVTFQRLNFMDNFKLQEKQDIIFCRNVVIYFDRATQVVLFNKFCNNIKTGGYLFIGHSESLSGMQLPIKQVAPTVFKRLG</sequence>